<dbReference type="InterPro" id="IPR025989">
    <property type="entry name" value="Virulence_F_dom"/>
</dbReference>
<dbReference type="EMBL" id="CP034235">
    <property type="protein sequence ID" value="QGQ98858.1"/>
    <property type="molecule type" value="Genomic_DNA"/>
</dbReference>
<evidence type="ECO:0000259" key="2">
    <source>
        <dbReference type="SMART" id="SM00932"/>
    </source>
</evidence>
<dbReference type="Pfam" id="PF13769">
    <property type="entry name" value="Virulence_fact"/>
    <property type="match status" value="1"/>
</dbReference>
<organism evidence="3 4">
    <name type="scientific">Paenibacillus psychroresistens</name>
    <dbReference type="NCBI Taxonomy" id="1778678"/>
    <lineage>
        <taxon>Bacteria</taxon>
        <taxon>Bacillati</taxon>
        <taxon>Bacillota</taxon>
        <taxon>Bacilli</taxon>
        <taxon>Bacillales</taxon>
        <taxon>Paenibacillaceae</taxon>
        <taxon>Paenibacillus</taxon>
    </lineage>
</organism>
<dbReference type="InterPro" id="IPR036498">
    <property type="entry name" value="Nfu/NifU_N_sf"/>
</dbReference>
<reference evidence="4" key="1">
    <citation type="submission" date="2018-11" db="EMBL/GenBank/DDBJ databases">
        <title>Complete genome sequence of Paenibacillus sp. ML311-T8.</title>
        <authorList>
            <person name="Nam Y.-D."/>
            <person name="Kang J."/>
            <person name="Chung W.-H."/>
            <person name="Park Y.S."/>
        </authorList>
    </citation>
    <scope>NUCLEOTIDE SEQUENCE [LARGE SCALE GENOMIC DNA]</scope>
    <source>
        <strain evidence="4">ML311-T8</strain>
    </source>
</reference>
<proteinExistence type="predicted"/>
<evidence type="ECO:0000313" key="3">
    <source>
        <dbReference type="EMBL" id="QGQ98858.1"/>
    </source>
</evidence>
<feature type="region of interest" description="Disordered" evidence="1">
    <location>
        <begin position="381"/>
        <end position="402"/>
    </location>
</feature>
<dbReference type="PANTHER" id="PTHR12697:SF37">
    <property type="entry name" value="CONSERVED VIRULENCE FACTOR C"/>
    <property type="match status" value="1"/>
</dbReference>
<dbReference type="SMART" id="SM00932">
    <property type="entry name" value="Nfu_N"/>
    <property type="match status" value="1"/>
</dbReference>
<name>A0A6B8RUM4_9BACL</name>
<accession>A0A6B8RUM4</accession>
<dbReference type="PANTHER" id="PTHR12697">
    <property type="entry name" value="PBS LYASE HEAT-LIKE PROTEIN"/>
    <property type="match status" value="1"/>
</dbReference>
<dbReference type="Gene3D" id="1.25.10.10">
    <property type="entry name" value="Leucine-rich Repeat Variant"/>
    <property type="match status" value="1"/>
</dbReference>
<evidence type="ECO:0000256" key="1">
    <source>
        <dbReference type="SAM" id="MobiDB-lite"/>
    </source>
</evidence>
<dbReference type="SUPFAM" id="SSF48371">
    <property type="entry name" value="ARM repeat"/>
    <property type="match status" value="1"/>
</dbReference>
<dbReference type="OrthoDB" id="420201at2"/>
<feature type="domain" description="Scaffold protein Nfu/NifU N-terminal" evidence="2">
    <location>
        <begin position="4"/>
        <end position="89"/>
    </location>
</feature>
<dbReference type="Pfam" id="PF03130">
    <property type="entry name" value="HEAT_PBS"/>
    <property type="match status" value="1"/>
</dbReference>
<feature type="compositionally biased region" description="Low complexity" evidence="1">
    <location>
        <begin position="96"/>
        <end position="107"/>
    </location>
</feature>
<dbReference type="GO" id="GO:0016491">
    <property type="term" value="F:oxidoreductase activity"/>
    <property type="evidence" value="ECO:0007669"/>
    <property type="project" value="TreeGrafter"/>
</dbReference>
<evidence type="ECO:0000313" key="4">
    <source>
        <dbReference type="Proteomes" id="UP000426246"/>
    </source>
</evidence>
<dbReference type="Proteomes" id="UP000426246">
    <property type="component" value="Chromosome"/>
</dbReference>
<dbReference type="SMART" id="SM00567">
    <property type="entry name" value="EZ_HEAT"/>
    <property type="match status" value="4"/>
</dbReference>
<feature type="compositionally biased region" description="Basic and acidic residues" evidence="1">
    <location>
        <begin position="389"/>
        <end position="402"/>
    </location>
</feature>
<dbReference type="InterPro" id="IPR016024">
    <property type="entry name" value="ARM-type_fold"/>
</dbReference>
<dbReference type="InterPro" id="IPR004155">
    <property type="entry name" value="PBS_lyase_HEAT"/>
</dbReference>
<gene>
    <name evidence="3" type="ORF">EHS13_30255</name>
</gene>
<dbReference type="SUPFAM" id="SSF110836">
    <property type="entry name" value="Hypothetical protein SAV1430"/>
    <property type="match status" value="1"/>
</dbReference>
<dbReference type="InterPro" id="IPR011989">
    <property type="entry name" value="ARM-like"/>
</dbReference>
<dbReference type="AlphaFoldDB" id="A0A6B8RUM4"/>
<protein>
    <submittedName>
        <fullName evidence="3">Virulence factor</fullName>
    </submittedName>
</protein>
<dbReference type="Gene3D" id="3.30.1370.70">
    <property type="entry name" value="Scaffold protein Nfu/NifU, N-terminal domain"/>
    <property type="match status" value="1"/>
</dbReference>
<dbReference type="RefSeq" id="WP_155703963.1">
    <property type="nucleotide sequence ID" value="NZ_CP034235.1"/>
</dbReference>
<sequence>MKIISMEPTPSPNSMKLNLDVRLPDGIQYTFTQSNKQSAPEYGQKLLSIPDVSSYFQTADFIALDRLSRGSWQLILEKAREILGKSDSIKPNQLEPSAAPSTAALSSDASDSGFGEIKVLIQMFRQIPMQIRVSTGLEEKRAALPERFIKAATEAGLASPNLIQERKLVEYGIRYGELQDVLEQILNELEATYVDEQLTQLVTEATKATYQASDSPLQLSSKSTSLADLSAALENEDWHKRYAALKSLRPTMEALPLLAQALDDPHISVRRMAAVYIGDIKEPEVLPYLYKALVDRSPAVRRTAGDTLSDLGDPAAIGAMTQALKDTSKIVRWRAARFLYEVGDESAIPSLREALEDSEFEIRMQVKLALERIEGGEAAVGSVWQQMTNRDKPETEKPPAGD</sequence>
<feature type="region of interest" description="Disordered" evidence="1">
    <location>
        <begin position="87"/>
        <end position="107"/>
    </location>
</feature>
<dbReference type="Pfam" id="PF13646">
    <property type="entry name" value="HEAT_2"/>
    <property type="match status" value="1"/>
</dbReference>
<dbReference type="InterPro" id="IPR014824">
    <property type="entry name" value="Nfu/NifU_N"/>
</dbReference>
<dbReference type="KEGG" id="ppsc:EHS13_30255"/>
<keyword evidence="4" id="KW-1185">Reference proteome</keyword>
<dbReference type="Pfam" id="PF08712">
    <property type="entry name" value="Nfu_N"/>
    <property type="match status" value="1"/>
</dbReference>